<dbReference type="Proteomes" id="UP001221142">
    <property type="component" value="Unassembled WGS sequence"/>
</dbReference>
<keyword evidence="8" id="KW-1185">Reference proteome</keyword>
<sequence length="531" mass="57148">MSSPTHDIETKGSGNVMAADEMALARMGYKQELNRELGLMQNFGVSFSIISVITGIPSLFAYGLNTGGPAVMVWGWIVVSVFTMMVGLAMAEVCSAHPTSGGPYFWAAMLSRPKNAPIASWITGWFNLLGQVAVTTGISFACANFLSTVCTFKTGFEPTSRTTIGIYAAVLVAQGTINTFGVRILHHLNNISVWWHAIGTFSLVVAILAKAPTHQSGTFVFQTFIDGTGGWGDRASHAYVVVIGILMAQYTLTGFDASAHMTEETKNAAMAGSIGIVMAIGVSAVLGWFLLLGLLFCIQDLDTTLSSPTGQPVAQILLDSVGENGAIVLMVIIIGAMFFCGTFSITSNSRMMYAFSRDGALPGSKFFNYVSEDWKSPIRTVWLACFLSFCLALPSLGSAVAFSAATSIATIGLYISYAIPIALRVIYRDQFVRGPFHLGRASYPVAVISVLWIAFISIAFILPQINPVDAQTFNYSIVAVGIVIFYSGGLWILSARKWFTGPVRQIAAEEMGIDVMDPTQARRFEETKEAP</sequence>
<gene>
    <name evidence="7" type="ORF">FB45DRAFT_900852</name>
</gene>
<keyword evidence="2" id="KW-0813">Transport</keyword>
<proteinExistence type="predicted"/>
<keyword evidence="3 6" id="KW-0812">Transmembrane</keyword>
<dbReference type="PANTHER" id="PTHR45649">
    <property type="entry name" value="AMINO-ACID PERMEASE BAT1"/>
    <property type="match status" value="1"/>
</dbReference>
<dbReference type="InterPro" id="IPR002293">
    <property type="entry name" value="AA/rel_permease1"/>
</dbReference>
<evidence type="ECO:0000256" key="6">
    <source>
        <dbReference type="SAM" id="Phobius"/>
    </source>
</evidence>
<dbReference type="PANTHER" id="PTHR45649:SF26">
    <property type="entry name" value="OS04G0435100 PROTEIN"/>
    <property type="match status" value="1"/>
</dbReference>
<evidence type="ECO:0000256" key="5">
    <source>
        <dbReference type="ARBA" id="ARBA00023136"/>
    </source>
</evidence>
<feature type="transmembrane region" description="Helical" evidence="6">
    <location>
        <begin position="473"/>
        <end position="494"/>
    </location>
</feature>
<feature type="transmembrane region" description="Helical" evidence="6">
    <location>
        <begin position="164"/>
        <end position="185"/>
    </location>
</feature>
<dbReference type="PIRSF" id="PIRSF006060">
    <property type="entry name" value="AA_transporter"/>
    <property type="match status" value="1"/>
</dbReference>
<dbReference type="Gene3D" id="1.20.1740.10">
    <property type="entry name" value="Amino acid/polyamine transporter I"/>
    <property type="match status" value="1"/>
</dbReference>
<feature type="transmembrane region" description="Helical" evidence="6">
    <location>
        <begin position="191"/>
        <end position="209"/>
    </location>
</feature>
<reference evidence="7" key="1">
    <citation type="submission" date="2023-03" db="EMBL/GenBank/DDBJ databases">
        <title>Massive genome expansion in bonnet fungi (Mycena s.s.) driven by repeated elements and novel gene families across ecological guilds.</title>
        <authorList>
            <consortium name="Lawrence Berkeley National Laboratory"/>
            <person name="Harder C.B."/>
            <person name="Miyauchi S."/>
            <person name="Viragh M."/>
            <person name="Kuo A."/>
            <person name="Thoen E."/>
            <person name="Andreopoulos B."/>
            <person name="Lu D."/>
            <person name="Skrede I."/>
            <person name="Drula E."/>
            <person name="Henrissat B."/>
            <person name="Morin E."/>
            <person name="Kohler A."/>
            <person name="Barry K."/>
            <person name="LaButti K."/>
            <person name="Morin E."/>
            <person name="Salamov A."/>
            <person name="Lipzen A."/>
            <person name="Mereny Z."/>
            <person name="Hegedus B."/>
            <person name="Baldrian P."/>
            <person name="Stursova M."/>
            <person name="Weitz H."/>
            <person name="Taylor A."/>
            <person name="Grigoriev I.V."/>
            <person name="Nagy L.G."/>
            <person name="Martin F."/>
            <person name="Kauserud H."/>
        </authorList>
    </citation>
    <scope>NUCLEOTIDE SEQUENCE</scope>
    <source>
        <strain evidence="7">9284</strain>
    </source>
</reference>
<name>A0AAD7C8E3_9AGAR</name>
<evidence type="ECO:0000256" key="3">
    <source>
        <dbReference type="ARBA" id="ARBA00022692"/>
    </source>
</evidence>
<evidence type="ECO:0000256" key="4">
    <source>
        <dbReference type="ARBA" id="ARBA00022989"/>
    </source>
</evidence>
<keyword evidence="4 6" id="KW-1133">Transmembrane helix</keyword>
<evidence type="ECO:0000256" key="2">
    <source>
        <dbReference type="ARBA" id="ARBA00022448"/>
    </source>
</evidence>
<dbReference type="AlphaFoldDB" id="A0AAD7C8E3"/>
<feature type="transmembrane region" description="Helical" evidence="6">
    <location>
        <begin position="43"/>
        <end position="64"/>
    </location>
</feature>
<evidence type="ECO:0000313" key="8">
    <source>
        <dbReference type="Proteomes" id="UP001221142"/>
    </source>
</evidence>
<comment type="subcellular location">
    <subcellularLocation>
        <location evidence="1">Membrane</location>
        <topology evidence="1">Multi-pass membrane protein</topology>
    </subcellularLocation>
</comment>
<dbReference type="GO" id="GO:0022857">
    <property type="term" value="F:transmembrane transporter activity"/>
    <property type="evidence" value="ECO:0007669"/>
    <property type="project" value="InterPro"/>
</dbReference>
<dbReference type="EMBL" id="JARKIF010000004">
    <property type="protein sequence ID" value="KAJ7641715.1"/>
    <property type="molecule type" value="Genomic_DNA"/>
</dbReference>
<feature type="transmembrane region" description="Helical" evidence="6">
    <location>
        <begin position="381"/>
        <end position="402"/>
    </location>
</feature>
<evidence type="ECO:0000256" key="1">
    <source>
        <dbReference type="ARBA" id="ARBA00004141"/>
    </source>
</evidence>
<protein>
    <submittedName>
        <fullName evidence="7">APC amino acid permease</fullName>
    </submittedName>
</protein>
<feature type="transmembrane region" description="Helical" evidence="6">
    <location>
        <begin position="439"/>
        <end position="461"/>
    </location>
</feature>
<dbReference type="GO" id="GO:0006865">
    <property type="term" value="P:amino acid transport"/>
    <property type="evidence" value="ECO:0007669"/>
    <property type="project" value="InterPro"/>
</dbReference>
<feature type="transmembrane region" description="Helical" evidence="6">
    <location>
        <begin position="268"/>
        <end position="296"/>
    </location>
</feature>
<evidence type="ECO:0000313" key="7">
    <source>
        <dbReference type="EMBL" id="KAJ7641715.1"/>
    </source>
</evidence>
<dbReference type="Pfam" id="PF13520">
    <property type="entry name" value="AA_permease_2"/>
    <property type="match status" value="1"/>
</dbReference>
<feature type="transmembrane region" description="Helical" evidence="6">
    <location>
        <begin position="71"/>
        <end position="91"/>
    </location>
</feature>
<keyword evidence="5 6" id="KW-0472">Membrane</keyword>
<feature type="transmembrane region" description="Helical" evidence="6">
    <location>
        <begin position="326"/>
        <end position="347"/>
    </location>
</feature>
<dbReference type="GO" id="GO:0016020">
    <property type="term" value="C:membrane"/>
    <property type="evidence" value="ECO:0007669"/>
    <property type="project" value="UniProtKB-SubCell"/>
</dbReference>
<feature type="transmembrane region" description="Helical" evidence="6">
    <location>
        <begin position="128"/>
        <end position="152"/>
    </location>
</feature>
<organism evidence="7 8">
    <name type="scientific">Roridomyces roridus</name>
    <dbReference type="NCBI Taxonomy" id="1738132"/>
    <lineage>
        <taxon>Eukaryota</taxon>
        <taxon>Fungi</taxon>
        <taxon>Dikarya</taxon>
        <taxon>Basidiomycota</taxon>
        <taxon>Agaricomycotina</taxon>
        <taxon>Agaricomycetes</taxon>
        <taxon>Agaricomycetidae</taxon>
        <taxon>Agaricales</taxon>
        <taxon>Marasmiineae</taxon>
        <taxon>Mycenaceae</taxon>
        <taxon>Roridomyces</taxon>
    </lineage>
</organism>
<dbReference type="InterPro" id="IPR004840">
    <property type="entry name" value="Amino_acid_permease_CS"/>
</dbReference>
<dbReference type="PROSITE" id="PS00218">
    <property type="entry name" value="AMINO_ACID_PERMEASE_1"/>
    <property type="match status" value="1"/>
</dbReference>
<comment type="caution">
    <text evidence="7">The sequence shown here is derived from an EMBL/GenBank/DDBJ whole genome shotgun (WGS) entry which is preliminary data.</text>
</comment>
<accession>A0AAD7C8E3</accession>
<feature type="transmembrane region" description="Helical" evidence="6">
    <location>
        <begin position="408"/>
        <end position="427"/>
    </location>
</feature>